<reference evidence="2 3" key="1">
    <citation type="submission" date="2017-05" db="EMBL/GenBank/DDBJ databases">
        <authorList>
            <person name="Song R."/>
            <person name="Chenine A.L."/>
            <person name="Ruprecht R.M."/>
        </authorList>
    </citation>
    <scope>NUCLEOTIDE SEQUENCE [LARGE SCALE GENOMIC DNA]</scope>
    <source>
        <strain evidence="2 3">DSM 26136</strain>
    </source>
</reference>
<evidence type="ECO:0000313" key="3">
    <source>
        <dbReference type="Proteomes" id="UP000196138"/>
    </source>
</evidence>
<dbReference type="EMBL" id="CP021455">
    <property type="protein sequence ID" value="ARU04197.1"/>
    <property type="molecule type" value="Genomic_DNA"/>
</dbReference>
<gene>
    <name evidence="2" type="ORF">CCO03_05455</name>
</gene>
<protein>
    <submittedName>
        <fullName evidence="2">Uncharacterized protein</fullName>
    </submittedName>
</protein>
<feature type="region of interest" description="Disordered" evidence="1">
    <location>
        <begin position="13"/>
        <end position="34"/>
    </location>
</feature>
<dbReference type="KEGG" id="cser:CCO03_05455"/>
<dbReference type="Proteomes" id="UP000196138">
    <property type="component" value="Chromosome"/>
</dbReference>
<proteinExistence type="predicted"/>
<organism evidence="2 3">
    <name type="scientific">Comamonas serinivorans</name>
    <dbReference type="NCBI Taxonomy" id="1082851"/>
    <lineage>
        <taxon>Bacteria</taxon>
        <taxon>Pseudomonadati</taxon>
        <taxon>Pseudomonadota</taxon>
        <taxon>Betaproteobacteria</taxon>
        <taxon>Burkholderiales</taxon>
        <taxon>Comamonadaceae</taxon>
        <taxon>Comamonas</taxon>
    </lineage>
</organism>
<name>A0A1Y0EKT2_9BURK</name>
<keyword evidence="3" id="KW-1185">Reference proteome</keyword>
<evidence type="ECO:0000256" key="1">
    <source>
        <dbReference type="SAM" id="MobiDB-lite"/>
    </source>
</evidence>
<evidence type="ECO:0000313" key="2">
    <source>
        <dbReference type="EMBL" id="ARU04197.1"/>
    </source>
</evidence>
<dbReference type="AlphaFoldDB" id="A0A1Y0EKT2"/>
<sequence length="213" mass="21811">MATSLALALTACGGGGDDDTAPPPSPRPTVTITPTAGAGAYRVAVDRGERVQVGTYLQASDGQGLVVLVGEDDKAQAVYRHSAGNTAGWLAAGHSPTAPITFANQTAWTPEATSLSQLAGVYRTLLANQDEAVLRLDASGTLSATGGDCQLSGRLSASTLPQAFEAEIRTQGCSGLPSQFTGVALIDADYAPAQLRLINTDANAVLELWLQGE</sequence>
<accession>A0A1Y0EKT2</accession>